<evidence type="ECO:0000256" key="1">
    <source>
        <dbReference type="ARBA" id="ARBA00004651"/>
    </source>
</evidence>
<feature type="transmembrane region" description="Helical" evidence="6">
    <location>
        <begin position="15"/>
        <end position="34"/>
    </location>
</feature>
<dbReference type="Gene3D" id="3.30.70.120">
    <property type="match status" value="1"/>
</dbReference>
<evidence type="ECO:0000256" key="6">
    <source>
        <dbReference type="SAM" id="Phobius"/>
    </source>
</evidence>
<dbReference type="Pfam" id="PF10035">
    <property type="entry name" value="DUF2179"/>
    <property type="match status" value="1"/>
</dbReference>
<sequence>MTNKKKHVIRVIKKYILLFLGSLIAAVGLEIFLVPNNIIDGGIVGISIIASYLSKIPIGAFTFVLNLPFLIIGYKQIGKTFVLSSLFSITTFSIFTEIFHPIPGLTKDVLLAAVFGGIILGIGVGLILRYGGSLDGSEIIAIILNKGTLFSVGQIVMFFNIIIFTLATFVLGWDRALYSMLAYFVAHKAIDVVIEGFDEAKAVFIITDHGDEIADAIVARLGRGVTYLEGQGGFSKDRKTILYSVVTRLEISKLRSIINDKDENAFVTINDVSDVMGGSNQKRAIH</sequence>
<dbReference type="PANTHER" id="PTHR33545:SF3">
    <property type="entry name" value="UPF0750 MEMBRANE PROTEIN YQFU"/>
    <property type="match status" value="1"/>
</dbReference>
<dbReference type="PIRSF" id="PIRSF006483">
    <property type="entry name" value="Membrane_protein_YitT"/>
    <property type="match status" value="1"/>
</dbReference>
<protein>
    <submittedName>
        <fullName evidence="8">Membrane protein</fullName>
    </submittedName>
</protein>
<dbReference type="CDD" id="cd16380">
    <property type="entry name" value="YitT_C"/>
    <property type="match status" value="1"/>
</dbReference>
<organism evidence="8 9">
    <name type="scientific">Anaeromicropila herbilytica</name>
    <dbReference type="NCBI Taxonomy" id="2785025"/>
    <lineage>
        <taxon>Bacteria</taxon>
        <taxon>Bacillati</taxon>
        <taxon>Bacillota</taxon>
        <taxon>Clostridia</taxon>
        <taxon>Lachnospirales</taxon>
        <taxon>Lachnospiraceae</taxon>
        <taxon>Anaeromicropila</taxon>
    </lineage>
</organism>
<dbReference type="Proteomes" id="UP000595897">
    <property type="component" value="Chromosome"/>
</dbReference>
<dbReference type="EMBL" id="AP024169">
    <property type="protein sequence ID" value="BCN32494.1"/>
    <property type="molecule type" value="Genomic_DNA"/>
</dbReference>
<dbReference type="RefSeq" id="WP_271713538.1">
    <property type="nucleotide sequence ID" value="NZ_AP024169.1"/>
</dbReference>
<keyword evidence="3 6" id="KW-0812">Transmembrane</keyword>
<keyword evidence="4 6" id="KW-1133">Transmembrane helix</keyword>
<evidence type="ECO:0000313" key="8">
    <source>
        <dbReference type="EMBL" id="BCN32494.1"/>
    </source>
</evidence>
<evidence type="ECO:0000256" key="4">
    <source>
        <dbReference type="ARBA" id="ARBA00022989"/>
    </source>
</evidence>
<dbReference type="InterPro" id="IPR019264">
    <property type="entry name" value="DUF2179"/>
</dbReference>
<keyword evidence="5 6" id="KW-0472">Membrane</keyword>
<dbReference type="InterPro" id="IPR003740">
    <property type="entry name" value="YitT"/>
</dbReference>
<evidence type="ECO:0000259" key="7">
    <source>
        <dbReference type="Pfam" id="PF10035"/>
    </source>
</evidence>
<proteinExistence type="predicted"/>
<dbReference type="AlphaFoldDB" id="A0A7R7IEU7"/>
<name>A0A7R7IEU7_9FIRM</name>
<dbReference type="KEGG" id="ahb:bsdtb5_37890"/>
<keyword evidence="9" id="KW-1185">Reference proteome</keyword>
<accession>A0A7R7IEU7</accession>
<gene>
    <name evidence="8" type="ORF">bsdtb5_37890</name>
</gene>
<dbReference type="InterPro" id="IPR015867">
    <property type="entry name" value="N-reg_PII/ATP_PRibTrfase_C"/>
</dbReference>
<dbReference type="GO" id="GO:0005886">
    <property type="term" value="C:plasma membrane"/>
    <property type="evidence" value="ECO:0007669"/>
    <property type="project" value="UniProtKB-SubCell"/>
</dbReference>
<feature type="domain" description="DUF2179" evidence="7">
    <location>
        <begin position="223"/>
        <end position="277"/>
    </location>
</feature>
<dbReference type="Pfam" id="PF02588">
    <property type="entry name" value="YitT_membrane"/>
    <property type="match status" value="1"/>
</dbReference>
<feature type="transmembrane region" description="Helical" evidence="6">
    <location>
        <begin position="81"/>
        <end position="103"/>
    </location>
</feature>
<reference evidence="8 9" key="1">
    <citation type="submission" date="2020-11" db="EMBL/GenBank/DDBJ databases">
        <title>Draft genome sequencing of a Lachnospiraceae strain isolated from anoxic soil subjected to BSD treatment.</title>
        <authorList>
            <person name="Uek A."/>
            <person name="Tonouchi A."/>
        </authorList>
    </citation>
    <scope>NUCLEOTIDE SEQUENCE [LARGE SCALE GENOMIC DNA]</scope>
    <source>
        <strain evidence="8 9">TB5</strain>
    </source>
</reference>
<feature type="transmembrane region" description="Helical" evidence="6">
    <location>
        <begin position="46"/>
        <end position="69"/>
    </location>
</feature>
<feature type="transmembrane region" description="Helical" evidence="6">
    <location>
        <begin position="149"/>
        <end position="173"/>
    </location>
</feature>
<dbReference type="PANTHER" id="PTHR33545">
    <property type="entry name" value="UPF0750 MEMBRANE PROTEIN YITT-RELATED"/>
    <property type="match status" value="1"/>
</dbReference>
<evidence type="ECO:0000256" key="2">
    <source>
        <dbReference type="ARBA" id="ARBA00022475"/>
    </source>
</evidence>
<keyword evidence="2" id="KW-1003">Cell membrane</keyword>
<feature type="transmembrane region" description="Helical" evidence="6">
    <location>
        <begin position="109"/>
        <end position="128"/>
    </location>
</feature>
<evidence type="ECO:0000256" key="3">
    <source>
        <dbReference type="ARBA" id="ARBA00022692"/>
    </source>
</evidence>
<evidence type="ECO:0000256" key="5">
    <source>
        <dbReference type="ARBA" id="ARBA00023136"/>
    </source>
</evidence>
<comment type="subcellular location">
    <subcellularLocation>
        <location evidence="1">Cell membrane</location>
        <topology evidence="1">Multi-pass membrane protein</topology>
    </subcellularLocation>
</comment>
<dbReference type="InterPro" id="IPR051461">
    <property type="entry name" value="UPF0750_membrane"/>
</dbReference>
<evidence type="ECO:0000313" key="9">
    <source>
        <dbReference type="Proteomes" id="UP000595897"/>
    </source>
</evidence>